<gene>
    <name evidence="3" type="ORF">L2A60_13565</name>
</gene>
<sequence>MKAVVLLSAGRHPNSGAPMPVRAELQAIALGRRLGCIVGGLHAGAADKAIADCLGHGLATIAVLAIGPDDDPIPALAAEIAAIAPDLILAGRRGQGGADTGLLPYRLARACDLPIAADAVAIAREADDTLSVVQSLPRGARRRLSLRTPALVTVHQAAPPERPFVYRERLAGRIDEKPGLCVPAQAIGFENRPYRPRPRLIGDGAAGGSAEQRLRAATETKSVGGTLMIDPDPADAAAAILDYLTAFRARS</sequence>
<accession>A0ABS9DY83</accession>
<evidence type="ECO:0000313" key="4">
    <source>
        <dbReference type="Proteomes" id="UP001521209"/>
    </source>
</evidence>
<protein>
    <submittedName>
        <fullName evidence="3">Electron transfer flavoprotein subunit beta</fullName>
    </submittedName>
</protein>
<evidence type="ECO:0000256" key="1">
    <source>
        <dbReference type="ARBA" id="ARBA00022982"/>
    </source>
</evidence>
<dbReference type="Gene3D" id="3.40.50.620">
    <property type="entry name" value="HUPs"/>
    <property type="match status" value="1"/>
</dbReference>
<dbReference type="SUPFAM" id="SSF52402">
    <property type="entry name" value="Adenine nucleotide alpha hydrolases-like"/>
    <property type="match status" value="1"/>
</dbReference>
<dbReference type="Proteomes" id="UP001521209">
    <property type="component" value="Unassembled WGS sequence"/>
</dbReference>
<dbReference type="EMBL" id="JAKGBZ010000028">
    <property type="protein sequence ID" value="MCF3947706.1"/>
    <property type="molecule type" value="Genomic_DNA"/>
</dbReference>
<dbReference type="SMART" id="SM00893">
    <property type="entry name" value="ETF"/>
    <property type="match status" value="1"/>
</dbReference>
<keyword evidence="4" id="KW-1185">Reference proteome</keyword>
<dbReference type="InterPro" id="IPR014730">
    <property type="entry name" value="ETF_a/b_N"/>
</dbReference>
<reference evidence="3 4" key="1">
    <citation type="submission" date="2022-01" db="EMBL/GenBank/DDBJ databases">
        <authorList>
            <person name="Won M."/>
            <person name="Kim S.-J."/>
            <person name="Kwon S.-W."/>
        </authorList>
    </citation>
    <scope>NUCLEOTIDE SEQUENCE [LARGE SCALE GENOMIC DNA]</scope>
    <source>
        <strain evidence="3 4">KCTC 23505</strain>
    </source>
</reference>
<dbReference type="InterPro" id="IPR014729">
    <property type="entry name" value="Rossmann-like_a/b/a_fold"/>
</dbReference>
<dbReference type="RefSeq" id="WP_235704968.1">
    <property type="nucleotide sequence ID" value="NZ_JAKGBZ010000028.1"/>
</dbReference>
<dbReference type="Pfam" id="PF01012">
    <property type="entry name" value="ETF"/>
    <property type="match status" value="1"/>
</dbReference>
<keyword evidence="1" id="KW-0813">Transport</keyword>
<proteinExistence type="predicted"/>
<organism evidence="3 4">
    <name type="scientific">Acidiphilium iwatense</name>
    <dbReference type="NCBI Taxonomy" id="768198"/>
    <lineage>
        <taxon>Bacteria</taxon>
        <taxon>Pseudomonadati</taxon>
        <taxon>Pseudomonadota</taxon>
        <taxon>Alphaproteobacteria</taxon>
        <taxon>Acetobacterales</taxon>
        <taxon>Acidocellaceae</taxon>
        <taxon>Acidiphilium</taxon>
    </lineage>
</organism>
<feature type="domain" description="Electron transfer flavoprotein alpha/beta-subunit N-terminal" evidence="2">
    <location>
        <begin position="9"/>
        <end position="178"/>
    </location>
</feature>
<keyword evidence="1" id="KW-0249">Electron transport</keyword>
<comment type="caution">
    <text evidence="3">The sequence shown here is derived from an EMBL/GenBank/DDBJ whole genome shotgun (WGS) entry which is preliminary data.</text>
</comment>
<evidence type="ECO:0000313" key="3">
    <source>
        <dbReference type="EMBL" id="MCF3947706.1"/>
    </source>
</evidence>
<evidence type="ECO:0000259" key="2">
    <source>
        <dbReference type="SMART" id="SM00893"/>
    </source>
</evidence>
<name>A0ABS9DY83_9PROT</name>